<keyword evidence="4" id="KW-1185">Reference proteome</keyword>
<gene>
    <name evidence="3" type="ordered locus">Acry_2353</name>
</gene>
<dbReference type="InterPro" id="IPR001509">
    <property type="entry name" value="Epimerase_deHydtase"/>
</dbReference>
<dbReference type="HOGENOM" id="CLU_007383_1_7_5"/>
<dbReference type="InterPro" id="IPR036291">
    <property type="entry name" value="NAD(P)-bd_dom_sf"/>
</dbReference>
<dbReference type="Proteomes" id="UP000000245">
    <property type="component" value="Chromosome"/>
</dbReference>
<dbReference type="Gene3D" id="3.90.25.10">
    <property type="entry name" value="UDP-galactose 4-epimerase, domain 1"/>
    <property type="match status" value="1"/>
</dbReference>
<dbReference type="STRING" id="349163.Acry_2353"/>
<sequence>MTGAAGFIGYHVAEALLSRGALVAGVDDLNPYYDVRLKHARLDRLAAHDGFRFHRVDIADHAALRAVGDDWDVIVHLAAQAGVRYSIDNPFAYAAANLVGHLSVLEVARHVPRLKHLVYASSSSVYGAGTPLPYAETARADRPQSLYAATKRADELMSAAYAHLYGIRQTGLRFFTVYGPWGRPDMAYFGFAEAIMAGRPITLYEAGTLKRDFTYIDDIVEGVMGVIEHAPAEVGAHRIFNIGNHRAEFVRDLVQLLEEELGRKAVIVDASRPPADPVETCADLSALAELTGFAPKTNLNHGIKKFVSWYRIWCAERG</sequence>
<keyword evidence="1" id="KW-0520">NAD</keyword>
<dbReference type="EMBL" id="CP000697">
    <property type="protein sequence ID" value="ABQ31547.1"/>
    <property type="molecule type" value="Genomic_DNA"/>
</dbReference>
<dbReference type="AlphaFoldDB" id="A5G115"/>
<dbReference type="eggNOG" id="COG0451">
    <property type="taxonomic scope" value="Bacteria"/>
</dbReference>
<dbReference type="Pfam" id="PF01370">
    <property type="entry name" value="Epimerase"/>
    <property type="match status" value="1"/>
</dbReference>
<proteinExistence type="predicted"/>
<evidence type="ECO:0000313" key="4">
    <source>
        <dbReference type="Proteomes" id="UP000000245"/>
    </source>
</evidence>
<evidence type="ECO:0000313" key="3">
    <source>
        <dbReference type="EMBL" id="ABQ31547.1"/>
    </source>
</evidence>
<accession>A5G115</accession>
<dbReference type="Gene3D" id="3.40.50.720">
    <property type="entry name" value="NAD(P)-binding Rossmann-like Domain"/>
    <property type="match status" value="1"/>
</dbReference>
<reference evidence="3 4" key="1">
    <citation type="submission" date="2007-05" db="EMBL/GenBank/DDBJ databases">
        <title>Complete sequence of chromosome of Acidiphilium cryptum JF-5.</title>
        <authorList>
            <consortium name="US DOE Joint Genome Institute"/>
            <person name="Copeland A."/>
            <person name="Lucas S."/>
            <person name="Lapidus A."/>
            <person name="Barry K."/>
            <person name="Detter J.C."/>
            <person name="Glavina del Rio T."/>
            <person name="Hammon N."/>
            <person name="Israni S."/>
            <person name="Dalin E."/>
            <person name="Tice H."/>
            <person name="Pitluck S."/>
            <person name="Sims D."/>
            <person name="Brettin T."/>
            <person name="Bruce D."/>
            <person name="Han C."/>
            <person name="Schmutz J."/>
            <person name="Larimer F."/>
            <person name="Land M."/>
            <person name="Hauser L."/>
            <person name="Kyrpides N."/>
            <person name="Kim E."/>
            <person name="Magnuson T."/>
            <person name="Richardson P."/>
        </authorList>
    </citation>
    <scope>NUCLEOTIDE SEQUENCE [LARGE SCALE GENOMIC DNA]</scope>
    <source>
        <strain evidence="3 4">JF-5</strain>
    </source>
</reference>
<dbReference type="PRINTS" id="PR01713">
    <property type="entry name" value="NUCEPIMERASE"/>
</dbReference>
<name>A5G115_ACICJ</name>
<evidence type="ECO:0000256" key="1">
    <source>
        <dbReference type="ARBA" id="ARBA00023027"/>
    </source>
</evidence>
<protein>
    <submittedName>
        <fullName evidence="3">NAD-dependent epimerase/dehydratase</fullName>
    </submittedName>
</protein>
<dbReference type="SUPFAM" id="SSF51735">
    <property type="entry name" value="NAD(P)-binding Rossmann-fold domains"/>
    <property type="match status" value="1"/>
</dbReference>
<feature type="domain" description="NAD-dependent epimerase/dehydratase" evidence="2">
    <location>
        <begin position="1"/>
        <end position="243"/>
    </location>
</feature>
<organism evidence="3 4">
    <name type="scientific">Acidiphilium cryptum (strain JF-5)</name>
    <dbReference type="NCBI Taxonomy" id="349163"/>
    <lineage>
        <taxon>Bacteria</taxon>
        <taxon>Pseudomonadati</taxon>
        <taxon>Pseudomonadota</taxon>
        <taxon>Alphaproteobacteria</taxon>
        <taxon>Acetobacterales</taxon>
        <taxon>Acidocellaceae</taxon>
        <taxon>Acidiphilium</taxon>
    </lineage>
</organism>
<dbReference type="KEGG" id="acr:Acry_2353"/>
<evidence type="ECO:0000259" key="2">
    <source>
        <dbReference type="Pfam" id="PF01370"/>
    </source>
</evidence>
<dbReference type="PANTHER" id="PTHR43574">
    <property type="entry name" value="EPIMERASE-RELATED"/>
    <property type="match status" value="1"/>
</dbReference>